<name>A0A843WRV2_COLES</name>
<gene>
    <name evidence="1" type="ORF">Taro_040033</name>
</gene>
<reference evidence="1" key="1">
    <citation type="submission" date="2017-07" db="EMBL/GenBank/DDBJ databases">
        <title>Taro Niue Genome Assembly and Annotation.</title>
        <authorList>
            <person name="Atibalentja N."/>
            <person name="Keating K."/>
            <person name="Fields C.J."/>
        </authorList>
    </citation>
    <scope>NUCLEOTIDE SEQUENCE</scope>
    <source>
        <strain evidence="1">Niue_2</strain>
        <tissue evidence="1">Leaf</tissue>
    </source>
</reference>
<comment type="caution">
    <text evidence="1">The sequence shown here is derived from an EMBL/GenBank/DDBJ whole genome shotgun (WGS) entry which is preliminary data.</text>
</comment>
<accession>A0A843WRV2</accession>
<dbReference type="EMBL" id="NMUH01003820">
    <property type="protein sequence ID" value="MQM07195.1"/>
    <property type="molecule type" value="Genomic_DNA"/>
</dbReference>
<keyword evidence="2" id="KW-1185">Reference proteome</keyword>
<organism evidence="1 2">
    <name type="scientific">Colocasia esculenta</name>
    <name type="common">Wild taro</name>
    <name type="synonym">Arum esculentum</name>
    <dbReference type="NCBI Taxonomy" id="4460"/>
    <lineage>
        <taxon>Eukaryota</taxon>
        <taxon>Viridiplantae</taxon>
        <taxon>Streptophyta</taxon>
        <taxon>Embryophyta</taxon>
        <taxon>Tracheophyta</taxon>
        <taxon>Spermatophyta</taxon>
        <taxon>Magnoliopsida</taxon>
        <taxon>Liliopsida</taxon>
        <taxon>Araceae</taxon>
        <taxon>Aroideae</taxon>
        <taxon>Colocasieae</taxon>
        <taxon>Colocasia</taxon>
    </lineage>
</organism>
<proteinExistence type="predicted"/>
<protein>
    <submittedName>
        <fullName evidence="1">Uncharacterized protein</fullName>
    </submittedName>
</protein>
<evidence type="ECO:0000313" key="2">
    <source>
        <dbReference type="Proteomes" id="UP000652761"/>
    </source>
</evidence>
<dbReference type="AlphaFoldDB" id="A0A843WRV2"/>
<evidence type="ECO:0000313" key="1">
    <source>
        <dbReference type="EMBL" id="MQM07195.1"/>
    </source>
</evidence>
<dbReference type="Proteomes" id="UP000652761">
    <property type="component" value="Unassembled WGS sequence"/>
</dbReference>
<sequence>MFLLTWLLGVSRGDTWLFLPNLVEVRDVGACVVRLWSHLVAPVFHEFFCLDGYVPRVASTLCLTPLFFGSVGGGTTFGVPGGGPGGFDCELQENVAVVVGCACYERGCWFARAAVGFVVGLHIRVGVSQRLREPTCGVAFTGAGLWPVDLVKGVCLVGCPLVVGVHAEGCFRIVFDSAGSTGVVSCPTLVEGHGITLLRCFVVLCSRCFSLYCFLE</sequence>